<dbReference type="InterPro" id="IPR035427">
    <property type="entry name" value="Tim10-like_dom_sf"/>
</dbReference>
<accession>A0A9Q0JRI0</accession>
<keyword evidence="1" id="KW-0811">Translocation</keyword>
<keyword evidence="1" id="KW-0813">Transport</keyword>
<comment type="similarity">
    <text evidence="1">Belongs to the small Tim family.</text>
</comment>
<comment type="domain">
    <text evidence="1">The twin CX3C motif contains 4 conserved Cys residues that form 2 disulfide bonds in the mitochondrial intermembrane space.</text>
</comment>
<name>A0A9Q0JRI0_9ROSI</name>
<keyword evidence="1" id="KW-0472">Membrane</keyword>
<dbReference type="GO" id="GO:0015031">
    <property type="term" value="P:protein transport"/>
    <property type="evidence" value="ECO:0007669"/>
    <property type="project" value="UniProtKB-KW"/>
</dbReference>
<dbReference type="GO" id="GO:0005743">
    <property type="term" value="C:mitochondrial inner membrane"/>
    <property type="evidence" value="ECO:0007669"/>
    <property type="project" value="UniProtKB-SubCell"/>
</dbReference>
<feature type="domain" description="Tim10-like" evidence="2">
    <location>
        <begin position="13"/>
        <end position="75"/>
    </location>
</feature>
<protein>
    <recommendedName>
        <fullName evidence="1">Mitochondrial import inner membrane translocase subunit</fullName>
    </recommendedName>
</protein>
<keyword evidence="1" id="KW-1015">Disulfide bond</keyword>
<comment type="subunit">
    <text evidence="1">Heterohexamer.</text>
</comment>
<sequence length="77" mass="8657">MSNAASNPELQRILMQEEEKRMVNQVVSALTSQCWDKCITSTPGNKFSSGESACLTNCAHRFLDVTVLIMKRFQSMN</sequence>
<reference evidence="3" key="2">
    <citation type="journal article" date="2023" name="Plants (Basel)">
        <title>Annotation of the Turnera subulata (Passifloraceae) Draft Genome Reveals the S-Locus Evolved after the Divergence of Turneroideae from Passifloroideae in a Stepwise Manner.</title>
        <authorList>
            <person name="Henning P.M."/>
            <person name="Roalson E.H."/>
            <person name="Mir W."/>
            <person name="McCubbin A.G."/>
            <person name="Shore J.S."/>
        </authorList>
    </citation>
    <scope>NUCLEOTIDE SEQUENCE</scope>
    <source>
        <tissue evidence="3">Leaves</tissue>
    </source>
</reference>
<dbReference type="EMBL" id="JAKUCV010000418">
    <property type="protein sequence ID" value="KAJ4850140.1"/>
    <property type="molecule type" value="Genomic_DNA"/>
</dbReference>
<keyword evidence="1" id="KW-0143">Chaperone</keyword>
<keyword evidence="1" id="KW-0653">Protein transport</keyword>
<evidence type="ECO:0000313" key="4">
    <source>
        <dbReference type="Proteomes" id="UP001141552"/>
    </source>
</evidence>
<organism evidence="3 4">
    <name type="scientific">Turnera subulata</name>
    <dbReference type="NCBI Taxonomy" id="218843"/>
    <lineage>
        <taxon>Eukaryota</taxon>
        <taxon>Viridiplantae</taxon>
        <taxon>Streptophyta</taxon>
        <taxon>Embryophyta</taxon>
        <taxon>Tracheophyta</taxon>
        <taxon>Spermatophyta</taxon>
        <taxon>Magnoliopsida</taxon>
        <taxon>eudicotyledons</taxon>
        <taxon>Gunneridae</taxon>
        <taxon>Pentapetalae</taxon>
        <taxon>rosids</taxon>
        <taxon>fabids</taxon>
        <taxon>Malpighiales</taxon>
        <taxon>Passifloraceae</taxon>
        <taxon>Turnera</taxon>
    </lineage>
</organism>
<dbReference type="Proteomes" id="UP001141552">
    <property type="component" value="Unassembled WGS sequence"/>
</dbReference>
<reference evidence="3" key="1">
    <citation type="submission" date="2022-02" db="EMBL/GenBank/DDBJ databases">
        <authorList>
            <person name="Henning P.M."/>
            <person name="McCubbin A.G."/>
            <person name="Shore J.S."/>
        </authorList>
    </citation>
    <scope>NUCLEOTIDE SEQUENCE</scope>
    <source>
        <strain evidence="3">F60SS</strain>
        <tissue evidence="3">Leaves</tissue>
    </source>
</reference>
<dbReference type="Pfam" id="PF02953">
    <property type="entry name" value="zf-Tim10_DDP"/>
    <property type="match status" value="1"/>
</dbReference>
<dbReference type="InterPro" id="IPR004217">
    <property type="entry name" value="Tim10-like"/>
</dbReference>
<evidence type="ECO:0000313" key="3">
    <source>
        <dbReference type="EMBL" id="KAJ4850140.1"/>
    </source>
</evidence>
<proteinExistence type="inferred from homology"/>
<dbReference type="AlphaFoldDB" id="A0A9Q0JRI0"/>
<gene>
    <name evidence="3" type="primary">TIM8</name>
    <name evidence="3" type="ORF">Tsubulata_000618</name>
</gene>
<evidence type="ECO:0000259" key="2">
    <source>
        <dbReference type="Pfam" id="PF02953"/>
    </source>
</evidence>
<dbReference type="Gene3D" id="1.10.287.810">
    <property type="entry name" value="Mitochondrial import inner membrane translocase subunit tim13 like domains"/>
    <property type="match status" value="1"/>
</dbReference>
<comment type="function">
    <text evidence="1">Mitochondrial intermembrane chaperone that participates in the import and insertion of some multi-pass transmembrane proteins into the mitochondrial inner membrane. Also required for the transfer of beta-barrel precursors from the TOM complex to the sorting and assembly machinery (SAM complex) of the outer membrane. Acts as a chaperone-like protein that protects the hydrophobic precursors from aggregation and guide them through the mitochondrial intermembrane space.</text>
</comment>
<dbReference type="OrthoDB" id="344165at2759"/>
<keyword evidence="4" id="KW-1185">Reference proteome</keyword>
<keyword evidence="1" id="KW-0496">Mitochondrion</keyword>
<comment type="caution">
    <text evidence="3">The sequence shown here is derived from an EMBL/GenBank/DDBJ whole genome shotgun (WGS) entry which is preliminary data.</text>
</comment>
<keyword evidence="1" id="KW-0999">Mitochondrion inner membrane</keyword>
<evidence type="ECO:0000256" key="1">
    <source>
        <dbReference type="RuleBase" id="RU367043"/>
    </source>
</evidence>
<dbReference type="SUPFAM" id="SSF144122">
    <property type="entry name" value="Tim10-like"/>
    <property type="match status" value="1"/>
</dbReference>
<comment type="subcellular location">
    <subcellularLocation>
        <location evidence="1">Mitochondrion inner membrane</location>
        <topology evidence="1">Peripheral membrane protein</topology>
        <orientation evidence="1">Intermembrane side</orientation>
    </subcellularLocation>
</comment>